<keyword evidence="2" id="KW-0808">Transferase</keyword>
<dbReference type="SUPFAM" id="SSF53756">
    <property type="entry name" value="UDP-Glycosyltransferase/glycogen phosphorylase"/>
    <property type="match status" value="1"/>
</dbReference>
<dbReference type="PANTHER" id="PTHR48047">
    <property type="entry name" value="GLYCOSYLTRANSFERASE"/>
    <property type="match status" value="1"/>
</dbReference>
<dbReference type="eggNOG" id="KOG1192">
    <property type="taxonomic scope" value="Eukaryota"/>
</dbReference>
<dbReference type="STRING" id="4533.J3MU08"/>
<evidence type="ECO:0008006" key="6">
    <source>
        <dbReference type="Google" id="ProtNLM"/>
    </source>
</evidence>
<evidence type="ECO:0000256" key="2">
    <source>
        <dbReference type="ARBA" id="ARBA00022679"/>
    </source>
</evidence>
<proteinExistence type="inferred from homology"/>
<reference evidence="4" key="1">
    <citation type="journal article" date="2013" name="Nat. Commun.">
        <title>Whole-genome sequencing of Oryza brachyantha reveals mechanisms underlying Oryza genome evolution.</title>
        <authorList>
            <person name="Chen J."/>
            <person name="Huang Q."/>
            <person name="Gao D."/>
            <person name="Wang J."/>
            <person name="Lang Y."/>
            <person name="Liu T."/>
            <person name="Li B."/>
            <person name="Bai Z."/>
            <person name="Luis Goicoechea J."/>
            <person name="Liang C."/>
            <person name="Chen C."/>
            <person name="Zhang W."/>
            <person name="Sun S."/>
            <person name="Liao Y."/>
            <person name="Zhang X."/>
            <person name="Yang L."/>
            <person name="Song C."/>
            <person name="Wang M."/>
            <person name="Shi J."/>
            <person name="Liu G."/>
            <person name="Liu J."/>
            <person name="Zhou H."/>
            <person name="Zhou W."/>
            <person name="Yu Q."/>
            <person name="An N."/>
            <person name="Chen Y."/>
            <person name="Cai Q."/>
            <person name="Wang B."/>
            <person name="Liu B."/>
            <person name="Min J."/>
            <person name="Huang Y."/>
            <person name="Wu H."/>
            <person name="Li Z."/>
            <person name="Zhang Y."/>
            <person name="Yin Y."/>
            <person name="Song W."/>
            <person name="Jiang J."/>
            <person name="Jackson S.A."/>
            <person name="Wing R.A."/>
            <person name="Wang J."/>
            <person name="Chen M."/>
        </authorList>
    </citation>
    <scope>NUCLEOTIDE SEQUENCE [LARGE SCALE GENOMIC DNA]</scope>
    <source>
        <strain evidence="4">cv. IRGC 101232</strain>
    </source>
</reference>
<dbReference type="CDD" id="cd03784">
    <property type="entry name" value="GT1_Gtf-like"/>
    <property type="match status" value="1"/>
</dbReference>
<dbReference type="HOGENOM" id="CLU_001724_2_2_1"/>
<accession>J3MU08</accession>
<protein>
    <recommendedName>
        <fullName evidence="6">Glycosyltransferase</fullName>
    </recommendedName>
</protein>
<dbReference type="OMA" id="KVVYVCF"/>
<dbReference type="GO" id="GO:0035251">
    <property type="term" value="F:UDP-glucosyltransferase activity"/>
    <property type="evidence" value="ECO:0007669"/>
    <property type="project" value="TreeGrafter"/>
</dbReference>
<dbReference type="InterPro" id="IPR002213">
    <property type="entry name" value="UDP_glucos_trans"/>
</dbReference>
<reference evidence="4" key="2">
    <citation type="submission" date="2013-04" db="UniProtKB">
        <authorList>
            <consortium name="EnsemblPlants"/>
        </authorList>
    </citation>
    <scope>IDENTIFICATION</scope>
</reference>
<dbReference type="EnsemblPlants" id="OB08G25890.1">
    <property type="protein sequence ID" value="OB08G25890.1"/>
    <property type="gene ID" value="OB08G25890"/>
</dbReference>
<evidence type="ECO:0000256" key="3">
    <source>
        <dbReference type="SAM" id="MobiDB-lite"/>
    </source>
</evidence>
<dbReference type="Proteomes" id="UP000006038">
    <property type="component" value="Chromosome 8"/>
</dbReference>
<dbReference type="Gramene" id="OB08G25890.1">
    <property type="protein sequence ID" value="OB08G25890.1"/>
    <property type="gene ID" value="OB08G25890"/>
</dbReference>
<dbReference type="FunFam" id="3.40.50.2000:FF:000143">
    <property type="entry name" value="UDP-glycosyltransferase 89B1"/>
    <property type="match status" value="1"/>
</dbReference>
<keyword evidence="5" id="KW-1185">Reference proteome</keyword>
<dbReference type="Gene3D" id="3.40.50.2000">
    <property type="entry name" value="Glycogen Phosphorylase B"/>
    <property type="match status" value="2"/>
</dbReference>
<evidence type="ECO:0000313" key="5">
    <source>
        <dbReference type="Proteomes" id="UP000006038"/>
    </source>
</evidence>
<evidence type="ECO:0000256" key="1">
    <source>
        <dbReference type="ARBA" id="ARBA00009995"/>
    </source>
</evidence>
<dbReference type="FunFam" id="3.40.50.2000:FF:000064">
    <property type="entry name" value="Glycosyltransferase"/>
    <property type="match status" value="1"/>
</dbReference>
<dbReference type="AlphaFoldDB" id="J3MU08"/>
<organism evidence="4">
    <name type="scientific">Oryza brachyantha</name>
    <name type="common">malo sina</name>
    <dbReference type="NCBI Taxonomy" id="4533"/>
    <lineage>
        <taxon>Eukaryota</taxon>
        <taxon>Viridiplantae</taxon>
        <taxon>Streptophyta</taxon>
        <taxon>Embryophyta</taxon>
        <taxon>Tracheophyta</taxon>
        <taxon>Spermatophyta</taxon>
        <taxon>Magnoliopsida</taxon>
        <taxon>Liliopsida</taxon>
        <taxon>Poales</taxon>
        <taxon>Poaceae</taxon>
        <taxon>BOP clade</taxon>
        <taxon>Oryzoideae</taxon>
        <taxon>Oryzeae</taxon>
        <taxon>Oryzinae</taxon>
        <taxon>Oryza</taxon>
    </lineage>
</organism>
<feature type="region of interest" description="Disordered" evidence="3">
    <location>
        <begin position="1"/>
        <end position="20"/>
    </location>
</feature>
<comment type="similarity">
    <text evidence="1">Belongs to the UDP-glycosyltransferase family.</text>
</comment>
<evidence type="ECO:0000313" key="4">
    <source>
        <dbReference type="EnsemblPlants" id="OB08G25890.1"/>
    </source>
</evidence>
<name>J3MU08_ORYBR</name>
<sequence length="478" mass="50627">MDASPRNHASGGGRGDGYGDEQPHVLVVPYPAQGHMLPLLDLVALLAARGLALTVAVTPGNVPLLAPLLAACPPSSPGILPAGCGENTKDLPAHLFRPLMVSLAALREPLLAWCKAQRRRVTAVVSDMFTGWTQPLAAELGVPHVTFSGSGAHYLAVSHSLWRRMPRRHSPDDADEAVAFPDVPGSPSFPWRHLSWLFRQYVAGDEVSEAIRQIFLWNLKSSCFVANSFTAIEAAYVERPLHDLMEKKVFAVGPLSDAVDRCADRGGKPVVSPACVAAWLDAFDDGSVLYVSFGTQQVLSPAQAARLADALAQSAEPFIWAARSGTAVPEGFEAATAGRGMVIHGWAPQVEILRHRAVGWFLTHCGWNSVLEAVASSVAMLTWPMSADQFTNAWLLAETGVAVPVAEGADVVPDAGQMASAIALAVGKGGTSVRERAAELGRSTAAAVGEGGSSYRDLEGLAIQLSSAVSSHFREHMM</sequence>
<dbReference type="PANTHER" id="PTHR48047:SF8">
    <property type="entry name" value="FLAVONOL 3-O-GLUCOSYLTRANSFERASE UGT89B1"/>
    <property type="match status" value="1"/>
</dbReference>
<dbReference type="Pfam" id="PF00201">
    <property type="entry name" value="UDPGT"/>
    <property type="match status" value="1"/>
</dbReference>